<dbReference type="GO" id="GO:0007399">
    <property type="term" value="P:nervous system development"/>
    <property type="evidence" value="ECO:0007669"/>
    <property type="project" value="UniProtKB-ARBA"/>
</dbReference>
<keyword evidence="8" id="KW-1185">Reference proteome</keyword>
<dbReference type="PROSITE" id="PS01185">
    <property type="entry name" value="CTCK_1"/>
    <property type="match status" value="1"/>
</dbReference>
<feature type="disulfide bond" evidence="3">
    <location>
        <begin position="93"/>
        <end position="120"/>
    </location>
</feature>
<protein>
    <recommendedName>
        <fullName evidence="9">EGF-like domain-containing protein</fullName>
    </recommendedName>
</protein>
<evidence type="ECO:0000256" key="1">
    <source>
        <dbReference type="ARBA" id="ARBA00023157"/>
    </source>
</evidence>
<evidence type="ECO:0000259" key="5">
    <source>
        <dbReference type="PROSITE" id="PS50025"/>
    </source>
</evidence>
<dbReference type="InterPro" id="IPR006207">
    <property type="entry name" value="Cys_knot_C"/>
</dbReference>
<dbReference type="PROSITE" id="PS50026">
    <property type="entry name" value="EGF_3"/>
    <property type="match status" value="1"/>
</dbReference>
<evidence type="ECO:0000259" key="6">
    <source>
        <dbReference type="PROSITE" id="PS50026"/>
    </source>
</evidence>
<accession>A0A553NI22</accession>
<evidence type="ECO:0000256" key="3">
    <source>
        <dbReference type="PROSITE-ProRule" id="PRU00122"/>
    </source>
</evidence>
<dbReference type="SUPFAM" id="SSF49899">
    <property type="entry name" value="Concanavalin A-like lectins/glucanases"/>
    <property type="match status" value="1"/>
</dbReference>
<dbReference type="InterPro" id="IPR013320">
    <property type="entry name" value="ConA-like_dom_sf"/>
</dbReference>
<reference evidence="7 8" key="1">
    <citation type="journal article" date="2019" name="Sci. Data">
        <title>Hybrid genome assembly and annotation of Danionella translucida.</title>
        <authorList>
            <person name="Kadobianskyi M."/>
            <person name="Schulze L."/>
            <person name="Schuelke M."/>
            <person name="Judkewitz B."/>
        </authorList>
    </citation>
    <scope>NUCLEOTIDE SEQUENCE [LARGE SCALE GENOMIC DNA]</scope>
    <source>
        <strain evidence="7 8">Bolton</strain>
    </source>
</reference>
<dbReference type="SMART" id="SM00041">
    <property type="entry name" value="CT"/>
    <property type="match status" value="1"/>
</dbReference>
<proteinExistence type="predicted"/>
<feature type="domain" description="CTCK" evidence="4">
    <location>
        <begin position="197"/>
        <end position="272"/>
    </location>
</feature>
<dbReference type="Gene3D" id="2.10.25.10">
    <property type="entry name" value="Laminin"/>
    <property type="match status" value="2"/>
</dbReference>
<evidence type="ECO:0008006" key="9">
    <source>
        <dbReference type="Google" id="ProtNLM"/>
    </source>
</evidence>
<sequence length="273" mass="29270">MLTLRKRGVMAKTSAAFPTAVEAVNDGLMHTVEVLIQNQSLSLVVDKGAPKSMGKLPRPPAVDHSTQLYIGGFPSLQDTAGLRPGAFQPFSGCIHEVRLNGELQDLSGALAGPEGVLPGCHTCSVCVHGECVPQDSAYTCLCADGYSGQFCDRQEEPMACSRHHCVFGECRVTETGEPVCHCQPGYSGPTCETELTCEGETLREPLKRQMGHKSCMSSSKILRLECHHTCSSGLCCSATKSRRRKVSFKCSDGSSFSEEVDITVECGCTKCPS</sequence>
<dbReference type="PROSITE" id="PS01225">
    <property type="entry name" value="CTCK_2"/>
    <property type="match status" value="1"/>
</dbReference>
<dbReference type="PROSITE" id="PS01186">
    <property type="entry name" value="EGF_2"/>
    <property type="match status" value="2"/>
</dbReference>
<comment type="caution">
    <text evidence="7">The sequence shown here is derived from an EMBL/GenBank/DDBJ whole genome shotgun (WGS) entry which is preliminary data.</text>
</comment>
<dbReference type="CDD" id="cd00110">
    <property type="entry name" value="LamG"/>
    <property type="match status" value="1"/>
</dbReference>
<name>A0A553NI22_9TELE</name>
<feature type="disulfide bond" evidence="2">
    <location>
        <begin position="182"/>
        <end position="191"/>
    </location>
</feature>
<dbReference type="PROSITE" id="PS50025">
    <property type="entry name" value="LAM_G_DOMAIN"/>
    <property type="match status" value="1"/>
</dbReference>
<dbReference type="EMBL" id="SRMA01026948">
    <property type="protein sequence ID" value="TRY65094.1"/>
    <property type="molecule type" value="Genomic_DNA"/>
</dbReference>
<organism evidence="7 8">
    <name type="scientific">Danionella cerebrum</name>
    <dbReference type="NCBI Taxonomy" id="2873325"/>
    <lineage>
        <taxon>Eukaryota</taxon>
        <taxon>Metazoa</taxon>
        <taxon>Chordata</taxon>
        <taxon>Craniata</taxon>
        <taxon>Vertebrata</taxon>
        <taxon>Euteleostomi</taxon>
        <taxon>Actinopterygii</taxon>
        <taxon>Neopterygii</taxon>
        <taxon>Teleostei</taxon>
        <taxon>Ostariophysi</taxon>
        <taxon>Cypriniformes</taxon>
        <taxon>Danionidae</taxon>
        <taxon>Danioninae</taxon>
        <taxon>Danionella</taxon>
    </lineage>
</organism>
<feature type="domain" description="Laminin G" evidence="5">
    <location>
        <begin position="1"/>
        <end position="120"/>
    </location>
</feature>
<dbReference type="InterPro" id="IPR000742">
    <property type="entry name" value="EGF"/>
</dbReference>
<dbReference type="Gene3D" id="2.60.120.200">
    <property type="match status" value="1"/>
</dbReference>
<feature type="domain" description="EGF-like" evidence="6">
    <location>
        <begin position="156"/>
        <end position="192"/>
    </location>
</feature>
<evidence type="ECO:0000313" key="7">
    <source>
        <dbReference type="EMBL" id="TRY65094.1"/>
    </source>
</evidence>
<dbReference type="PROSITE" id="PS00022">
    <property type="entry name" value="EGF_1"/>
    <property type="match status" value="2"/>
</dbReference>
<dbReference type="AlphaFoldDB" id="A0A553NI22"/>
<evidence type="ECO:0000259" key="4">
    <source>
        <dbReference type="PROSITE" id="PS01225"/>
    </source>
</evidence>
<keyword evidence="2" id="KW-0245">EGF-like domain</keyword>
<feature type="disulfide bond" evidence="2">
    <location>
        <begin position="160"/>
        <end position="170"/>
    </location>
</feature>
<evidence type="ECO:0000256" key="2">
    <source>
        <dbReference type="PROSITE-ProRule" id="PRU00076"/>
    </source>
</evidence>
<dbReference type="InterPro" id="IPR001791">
    <property type="entry name" value="Laminin_G"/>
</dbReference>
<dbReference type="SMART" id="SM00181">
    <property type="entry name" value="EGF"/>
    <property type="match status" value="2"/>
</dbReference>
<dbReference type="SUPFAM" id="SSF57196">
    <property type="entry name" value="EGF/Laminin"/>
    <property type="match status" value="1"/>
</dbReference>
<dbReference type="Proteomes" id="UP000316079">
    <property type="component" value="Unassembled WGS sequence"/>
</dbReference>
<dbReference type="Pfam" id="PF02210">
    <property type="entry name" value="Laminin_G_2"/>
    <property type="match status" value="1"/>
</dbReference>
<keyword evidence="1 2" id="KW-1015">Disulfide bond</keyword>
<evidence type="ECO:0000313" key="8">
    <source>
        <dbReference type="Proteomes" id="UP000316079"/>
    </source>
</evidence>
<comment type="caution">
    <text evidence="2">Lacks conserved residue(s) required for the propagation of feature annotation.</text>
</comment>
<dbReference type="STRING" id="623744.A0A553NI22"/>
<dbReference type="OrthoDB" id="283575at2759"/>
<gene>
    <name evidence="7" type="ORF">DNTS_026851</name>
</gene>